<comment type="subcellular location">
    <subcellularLocation>
        <location evidence="1">Mitochondrion</location>
    </subcellularLocation>
</comment>
<dbReference type="Gene3D" id="3.30.160.20">
    <property type="match status" value="2"/>
</dbReference>
<dbReference type="Pfam" id="PF00472">
    <property type="entry name" value="RF-1"/>
    <property type="match status" value="1"/>
</dbReference>
<dbReference type="KEGG" id="clec:106668537"/>
<evidence type="ECO:0000256" key="4">
    <source>
        <dbReference type="ARBA" id="ARBA00023128"/>
    </source>
</evidence>
<evidence type="ECO:0000256" key="3">
    <source>
        <dbReference type="ARBA" id="ARBA00022946"/>
    </source>
</evidence>
<name>A0A8I6SDG7_CIMLE</name>
<dbReference type="RefSeq" id="XP_024081605.1">
    <property type="nucleotide sequence ID" value="XM_024225837.1"/>
</dbReference>
<evidence type="ECO:0000313" key="6">
    <source>
        <dbReference type="EnsemblMetazoa" id="XP_024081605.1"/>
    </source>
</evidence>
<proteinExistence type="inferred from homology"/>
<sequence>MIALRWLRYFSTSSGLNTKISKLVPPVKEEDLSEQFVKGSGPGGQNVNKNTNCVVLKHLPTASHFEKLYSLKAPIRLFSSMVDKSLVPVLNEDELEERFVRGSGPGGSNVNKNSNCVVLKHVPTGIVVKCHFSRLLRNNRKLAREKLVTKLDNLINGEKSVENQLRLIYEKKKNVLESKKRKLRLLKEKWKEKEGL</sequence>
<dbReference type="SUPFAM" id="SSF75620">
    <property type="entry name" value="Release factor"/>
    <property type="match status" value="2"/>
</dbReference>
<dbReference type="EnsemblMetazoa" id="XM_024225837.1">
    <property type="protein sequence ID" value="XP_024081605.1"/>
    <property type="gene ID" value="LOC106668537"/>
</dbReference>
<keyword evidence="3" id="KW-0809">Transit peptide</keyword>
<reference evidence="6" key="1">
    <citation type="submission" date="2022-01" db="UniProtKB">
        <authorList>
            <consortium name="EnsemblMetazoa"/>
        </authorList>
    </citation>
    <scope>IDENTIFICATION</scope>
</reference>
<dbReference type="AlphaFoldDB" id="A0A8I6SDG7"/>
<dbReference type="OrthoDB" id="277888at2759"/>
<evidence type="ECO:0000256" key="2">
    <source>
        <dbReference type="ARBA" id="ARBA00010835"/>
    </source>
</evidence>
<evidence type="ECO:0000256" key="1">
    <source>
        <dbReference type="ARBA" id="ARBA00004173"/>
    </source>
</evidence>
<dbReference type="PANTHER" id="PTHR46203:SF1">
    <property type="entry name" value="MITOCHONDRIAL TRANSLATION RELEASE FACTOR IN RESCUE"/>
    <property type="match status" value="1"/>
</dbReference>
<dbReference type="InterPro" id="IPR000352">
    <property type="entry name" value="Pep_chain_release_fac_I"/>
</dbReference>
<organism evidence="6 7">
    <name type="scientific">Cimex lectularius</name>
    <name type="common">Bed bug</name>
    <name type="synonym">Acanthia lectularia</name>
    <dbReference type="NCBI Taxonomy" id="79782"/>
    <lineage>
        <taxon>Eukaryota</taxon>
        <taxon>Metazoa</taxon>
        <taxon>Ecdysozoa</taxon>
        <taxon>Arthropoda</taxon>
        <taxon>Hexapoda</taxon>
        <taxon>Insecta</taxon>
        <taxon>Pterygota</taxon>
        <taxon>Neoptera</taxon>
        <taxon>Paraneoptera</taxon>
        <taxon>Hemiptera</taxon>
        <taxon>Heteroptera</taxon>
        <taxon>Panheteroptera</taxon>
        <taxon>Cimicomorpha</taxon>
        <taxon>Cimicidae</taxon>
        <taxon>Cimex</taxon>
    </lineage>
</organism>
<accession>A0A8I6SDG7</accession>
<dbReference type="InterPro" id="IPR052405">
    <property type="entry name" value="Mito_Transl_Release_Factor"/>
</dbReference>
<dbReference type="GO" id="GO:0005739">
    <property type="term" value="C:mitochondrion"/>
    <property type="evidence" value="ECO:0007669"/>
    <property type="project" value="UniProtKB-SubCell"/>
</dbReference>
<dbReference type="GO" id="GO:0003747">
    <property type="term" value="F:translation release factor activity"/>
    <property type="evidence" value="ECO:0007669"/>
    <property type="project" value="InterPro"/>
</dbReference>
<comment type="similarity">
    <text evidence="2">Belongs to the prokaryotic/mitochondrial release factor family.</text>
</comment>
<keyword evidence="7" id="KW-1185">Reference proteome</keyword>
<dbReference type="InterPro" id="IPR045853">
    <property type="entry name" value="Pep_chain_release_fac_I_sf"/>
</dbReference>
<dbReference type="Proteomes" id="UP000494040">
    <property type="component" value="Unassembled WGS sequence"/>
</dbReference>
<feature type="domain" description="Prokaryotic-type class I peptide chain release factors" evidence="5">
    <location>
        <begin position="90"/>
        <end position="184"/>
    </location>
</feature>
<dbReference type="PANTHER" id="PTHR46203">
    <property type="entry name" value="PROBABLE PEPTIDE CHAIN RELEASE FACTOR C12ORF65"/>
    <property type="match status" value="1"/>
</dbReference>
<dbReference type="GeneID" id="106668537"/>
<evidence type="ECO:0000313" key="7">
    <source>
        <dbReference type="Proteomes" id="UP000494040"/>
    </source>
</evidence>
<protein>
    <recommendedName>
        <fullName evidence="5">Prokaryotic-type class I peptide chain release factors domain-containing protein</fullName>
    </recommendedName>
</protein>
<evidence type="ECO:0000259" key="5">
    <source>
        <dbReference type="Pfam" id="PF00472"/>
    </source>
</evidence>
<keyword evidence="4" id="KW-0496">Mitochondrion</keyword>